<dbReference type="Proteomes" id="UP000325434">
    <property type="component" value="Unassembled WGS sequence"/>
</dbReference>
<evidence type="ECO:0000313" key="1">
    <source>
        <dbReference type="EMBL" id="KAB8245332.1"/>
    </source>
</evidence>
<dbReference type="VEuPathDB" id="FungiDB:AFLA_014276"/>
<proteinExistence type="predicted"/>
<reference evidence="1" key="1">
    <citation type="submission" date="2019-04" db="EMBL/GenBank/DDBJ databases">
        <title>Friends and foes A comparative genomics study of 23 Aspergillus species from section Flavi.</title>
        <authorList>
            <consortium name="DOE Joint Genome Institute"/>
            <person name="Kjaerbolling I."/>
            <person name="Vesth T."/>
            <person name="Frisvad J.C."/>
            <person name="Nybo J.L."/>
            <person name="Theobald S."/>
            <person name="Kildgaard S."/>
            <person name="Isbrandt T."/>
            <person name="Kuo A."/>
            <person name="Sato A."/>
            <person name="Lyhne E.K."/>
            <person name="Kogle M.E."/>
            <person name="Wiebenga A."/>
            <person name="Kun R.S."/>
            <person name="Lubbers R.J."/>
            <person name="Makela M.R."/>
            <person name="Barry K."/>
            <person name="Chovatia M."/>
            <person name="Clum A."/>
            <person name="Daum C."/>
            <person name="Haridas S."/>
            <person name="He G."/>
            <person name="LaButti K."/>
            <person name="Lipzen A."/>
            <person name="Mondo S."/>
            <person name="Riley R."/>
            <person name="Salamov A."/>
            <person name="Simmons B.A."/>
            <person name="Magnuson J.K."/>
            <person name="Henrissat B."/>
            <person name="Mortensen U.H."/>
            <person name="Larsen T.O."/>
            <person name="Devries R.P."/>
            <person name="Grigoriev I.V."/>
            <person name="Machida M."/>
            <person name="Baker S.E."/>
            <person name="Andersen M.R."/>
        </authorList>
    </citation>
    <scope>NUCLEOTIDE SEQUENCE [LARGE SCALE GENOMIC DNA]</scope>
    <source>
        <strain evidence="1">CBS 121.62</strain>
    </source>
</reference>
<protein>
    <submittedName>
        <fullName evidence="1">Uncharacterized protein</fullName>
    </submittedName>
</protein>
<sequence>MDISTCFSTTAPHSTMPGIMSEQDNISILNLQLKKRKRDPTLSDAIIIPNTTKFIPTTLHTSSAPFCLDCPNLSGDNIELSARQRCIPRKRRALQQPYIHPQSTDPWSDGLTQPPESSIAQVKMLSPNIYTSGSSNVSSPPVSPRTLVPSPHSQHSTCASASCLRPCHICHRRPTTKEVLDAYADCDLCGERSCYICLRYCDAVNCSGSIYLLGESQLFKDTTTRLQDDTSKNKSHIRQPRKICSCCAVEGVTETGIEVVRCLDCVRDHLSHWQVHPLGQQRQAAPGHQVTFGR</sequence>
<dbReference type="VEuPathDB" id="FungiDB:F9C07_2174642"/>
<dbReference type="AlphaFoldDB" id="A0A5N6GSJ1"/>
<organism evidence="1">
    <name type="scientific">Aspergillus flavus</name>
    <dbReference type="NCBI Taxonomy" id="5059"/>
    <lineage>
        <taxon>Eukaryota</taxon>
        <taxon>Fungi</taxon>
        <taxon>Dikarya</taxon>
        <taxon>Ascomycota</taxon>
        <taxon>Pezizomycotina</taxon>
        <taxon>Eurotiomycetes</taxon>
        <taxon>Eurotiomycetidae</taxon>
        <taxon>Eurotiales</taxon>
        <taxon>Aspergillaceae</taxon>
        <taxon>Aspergillus</taxon>
        <taxon>Aspergillus subgen. Circumdati</taxon>
    </lineage>
</organism>
<gene>
    <name evidence="1" type="ORF">BDV35DRAFT_357228</name>
</gene>
<accession>A0A5N6GSJ1</accession>
<dbReference type="EMBL" id="ML734614">
    <property type="protein sequence ID" value="KAB8245332.1"/>
    <property type="molecule type" value="Genomic_DNA"/>
</dbReference>
<name>A0A5N6GSJ1_ASPFL</name>